<dbReference type="OMA" id="WKQKKAP"/>
<dbReference type="STRING" id="1076935.U4LRA1"/>
<evidence type="ECO:0000256" key="1">
    <source>
        <dbReference type="ARBA" id="ARBA00004292"/>
    </source>
</evidence>
<evidence type="ECO:0000256" key="12">
    <source>
        <dbReference type="ARBA" id="ARBA00023004"/>
    </source>
</evidence>
<feature type="binding site" evidence="16">
    <location>
        <position position="306"/>
    </location>
    <ligand>
        <name>Fe cation</name>
        <dbReference type="ChEBI" id="CHEBI:24875"/>
        <label>2</label>
    </ligand>
</feature>
<keyword evidence="4 17" id="KW-0679">Respiratory chain</keyword>
<dbReference type="Proteomes" id="UP000018144">
    <property type="component" value="Unassembled WGS sequence"/>
</dbReference>
<feature type="transmembrane region" description="Helical" evidence="18">
    <location>
        <begin position="208"/>
        <end position="231"/>
    </location>
</feature>
<keyword evidence="13" id="KW-0496">Mitochondrion</keyword>
<feature type="binding site" evidence="16">
    <location>
        <position position="303"/>
    </location>
    <ligand>
        <name>Fe cation</name>
        <dbReference type="ChEBI" id="CHEBI:24875"/>
        <label>2</label>
    </ligand>
</feature>
<evidence type="ECO:0000256" key="15">
    <source>
        <dbReference type="ARBA" id="ARBA00025285"/>
    </source>
</evidence>
<dbReference type="Pfam" id="PF01786">
    <property type="entry name" value="AOX"/>
    <property type="match status" value="1"/>
</dbReference>
<feature type="binding site" evidence="16">
    <location>
        <position position="303"/>
    </location>
    <ligand>
        <name>Fe cation</name>
        <dbReference type="ChEBI" id="CHEBI:24875"/>
        <label>1</label>
    </ligand>
</feature>
<evidence type="ECO:0000256" key="10">
    <source>
        <dbReference type="ARBA" id="ARBA00022989"/>
    </source>
</evidence>
<feature type="binding site" evidence="16">
    <location>
        <position position="154"/>
    </location>
    <ligand>
        <name>Fe cation</name>
        <dbReference type="ChEBI" id="CHEBI:24875"/>
        <label>1</label>
    </ligand>
</feature>
<dbReference type="GO" id="GO:0098803">
    <property type="term" value="C:respiratory chain complex"/>
    <property type="evidence" value="ECO:0007669"/>
    <property type="project" value="UniProtKB-UniRule"/>
</dbReference>
<dbReference type="GO" id="GO:0009916">
    <property type="term" value="F:alternative oxidase activity"/>
    <property type="evidence" value="ECO:0007669"/>
    <property type="project" value="UniProtKB-UniRule"/>
</dbReference>
<sequence>MLTTKHTCVKALPRLSAQLLPVISQLSRHKPASVILLQHARSISSSPAAQDPRLQHLKINPEYVASWSHPIYTESQMKSIEIAHRNAETWSDYVALTAVRIFRSCFDFATGYRHEPHAPQSITMDPKSPAANSMVSSSQTFTSDQWLTRIIFLESIAGVPGMVAGMVRHLQSLRLLRLDNGWISTLLEESQNERMHLMTFLHFRQPGWFMRAMLLAGQGVFFNAFFMAYLVSPRTCHRFVGYLEEEAVLTYSRVIEEMEKGNIAEWEKLEVPEIAVGYFGLLKSQDSPKGGMLELLKVIRADEAKHREVNHTFANLRGGDVNPYAVEWASGPTKGLERVRQTGWEKEELARVAEAEGKFVEK</sequence>
<comment type="subcellular location">
    <subcellularLocation>
        <location evidence="1">Mitochondrion inner membrane</location>
        <topology evidence="1">Multi-pass membrane protein</topology>
        <orientation evidence="1">Matrix side</orientation>
    </subcellularLocation>
</comment>
<gene>
    <name evidence="19" type="ORF">PCON_03749</name>
</gene>
<dbReference type="Gene3D" id="1.20.1260.140">
    <property type="entry name" value="Alternative oxidase"/>
    <property type="match status" value="1"/>
</dbReference>
<dbReference type="EMBL" id="HF936539">
    <property type="protein sequence ID" value="CCX34485.1"/>
    <property type="molecule type" value="Genomic_DNA"/>
</dbReference>
<evidence type="ECO:0000256" key="7">
    <source>
        <dbReference type="ARBA" id="ARBA00022792"/>
    </source>
</evidence>
<dbReference type="InterPro" id="IPR038659">
    <property type="entry name" value="AOX_sf"/>
</dbReference>
<feature type="binding site" evidence="16">
    <location>
        <position position="196"/>
    </location>
    <ligand>
        <name>Fe cation</name>
        <dbReference type="ChEBI" id="CHEBI:24875"/>
        <label>1</label>
    </ligand>
</feature>
<keyword evidence="5 17" id="KW-0812">Transmembrane</keyword>
<dbReference type="PIRSF" id="PIRSF005229">
    <property type="entry name" value="AOX"/>
    <property type="match status" value="1"/>
</dbReference>
<feature type="binding site" evidence="16">
    <location>
        <position position="193"/>
    </location>
    <ligand>
        <name>Fe cation</name>
        <dbReference type="ChEBI" id="CHEBI:24875"/>
        <label>1</label>
    </ligand>
</feature>
<dbReference type="FunFam" id="1.20.1260.140:FF:000002">
    <property type="entry name" value="Alternative oxidase"/>
    <property type="match status" value="1"/>
</dbReference>
<comment type="similarity">
    <text evidence="2 17">Belongs to the alternative oxidase family.</text>
</comment>
<evidence type="ECO:0000313" key="19">
    <source>
        <dbReference type="EMBL" id="CCX34485.1"/>
    </source>
</evidence>
<protein>
    <recommendedName>
        <fullName evidence="17">Alternative oxidase</fullName>
        <ecNumber evidence="17">1.-.-.-</ecNumber>
    </recommendedName>
</protein>
<feature type="binding site" evidence="16">
    <location>
        <position position="193"/>
    </location>
    <ligand>
        <name>Fe cation</name>
        <dbReference type="ChEBI" id="CHEBI:24875"/>
        <label>2</label>
    </ligand>
</feature>
<evidence type="ECO:0000256" key="17">
    <source>
        <dbReference type="RuleBase" id="RU003779"/>
    </source>
</evidence>
<dbReference type="AlphaFoldDB" id="U4LRA1"/>
<feature type="binding site" evidence="16">
    <location>
        <position position="244"/>
    </location>
    <ligand>
        <name>Fe cation</name>
        <dbReference type="ChEBI" id="CHEBI:24875"/>
        <label>2</label>
    </ligand>
</feature>
<dbReference type="GO" id="GO:0005743">
    <property type="term" value="C:mitochondrial inner membrane"/>
    <property type="evidence" value="ECO:0007669"/>
    <property type="project" value="UniProtKB-SubCell"/>
</dbReference>
<keyword evidence="6 16" id="KW-0479">Metal-binding</keyword>
<evidence type="ECO:0000256" key="5">
    <source>
        <dbReference type="ARBA" id="ARBA00022692"/>
    </source>
</evidence>
<keyword evidence="12 16" id="KW-0408">Iron</keyword>
<dbReference type="EC" id="1.-.-.-" evidence="17"/>
<evidence type="ECO:0000256" key="18">
    <source>
        <dbReference type="SAM" id="Phobius"/>
    </source>
</evidence>
<keyword evidence="7" id="KW-0999">Mitochondrion inner membrane</keyword>
<evidence type="ECO:0000256" key="2">
    <source>
        <dbReference type="ARBA" id="ARBA00008388"/>
    </source>
</evidence>
<comment type="cofactor">
    <cofactor evidence="16 17">
        <name>Fe cation</name>
        <dbReference type="ChEBI" id="CHEBI:24875"/>
    </cofactor>
    <text evidence="16 17">Binds 2 iron ions per subunit.</text>
</comment>
<organism evidence="19 20">
    <name type="scientific">Pyronema omphalodes (strain CBS 100304)</name>
    <name type="common">Pyronema confluens</name>
    <dbReference type="NCBI Taxonomy" id="1076935"/>
    <lineage>
        <taxon>Eukaryota</taxon>
        <taxon>Fungi</taxon>
        <taxon>Dikarya</taxon>
        <taxon>Ascomycota</taxon>
        <taxon>Pezizomycotina</taxon>
        <taxon>Pezizomycetes</taxon>
        <taxon>Pezizales</taxon>
        <taxon>Pyronemataceae</taxon>
        <taxon>Pyronema</taxon>
    </lineage>
</organism>
<evidence type="ECO:0000256" key="13">
    <source>
        <dbReference type="ARBA" id="ARBA00023128"/>
    </source>
</evidence>
<evidence type="ECO:0000256" key="4">
    <source>
        <dbReference type="ARBA" id="ARBA00022660"/>
    </source>
</evidence>
<proteinExistence type="inferred from homology"/>
<evidence type="ECO:0000256" key="16">
    <source>
        <dbReference type="PIRSR" id="PIRSR005229-1"/>
    </source>
</evidence>
<dbReference type="CDD" id="cd01053">
    <property type="entry name" value="AOX"/>
    <property type="match status" value="1"/>
</dbReference>
<comment type="function">
    <text evidence="15">Catalyzes cyanide-resistant oxygen consumption. May increase respiration when the cytochrome respiratory pathway is restricted, or in response to low temperatures.</text>
</comment>
<evidence type="ECO:0000256" key="8">
    <source>
        <dbReference type="ARBA" id="ARBA00022946"/>
    </source>
</evidence>
<dbReference type="PANTHER" id="PTHR31803">
    <property type="entry name" value="ALTERNATIVE OXIDASE"/>
    <property type="match status" value="1"/>
</dbReference>
<evidence type="ECO:0000256" key="11">
    <source>
        <dbReference type="ARBA" id="ARBA00023002"/>
    </source>
</evidence>
<dbReference type="GO" id="GO:0010230">
    <property type="term" value="P:alternative respiration"/>
    <property type="evidence" value="ECO:0007669"/>
    <property type="project" value="TreeGrafter"/>
</dbReference>
<dbReference type="PANTHER" id="PTHR31803:SF3">
    <property type="entry name" value="ALTERNATIVE OXIDASE"/>
    <property type="match status" value="1"/>
</dbReference>
<keyword evidence="14 17" id="KW-0472">Membrane</keyword>
<evidence type="ECO:0000313" key="20">
    <source>
        <dbReference type="Proteomes" id="UP000018144"/>
    </source>
</evidence>
<dbReference type="OrthoDB" id="16906at2759"/>
<name>U4LRA1_PYROM</name>
<dbReference type="eggNOG" id="ENOG502QSB5">
    <property type="taxonomic scope" value="Eukaryota"/>
</dbReference>
<evidence type="ECO:0000256" key="6">
    <source>
        <dbReference type="ARBA" id="ARBA00022723"/>
    </source>
</evidence>
<reference evidence="19 20" key="1">
    <citation type="journal article" date="2013" name="PLoS Genet.">
        <title>The genome and development-dependent transcriptomes of Pyronema confluens: a window into fungal evolution.</title>
        <authorList>
            <person name="Traeger S."/>
            <person name="Altegoer F."/>
            <person name="Freitag M."/>
            <person name="Gabaldon T."/>
            <person name="Kempken F."/>
            <person name="Kumar A."/>
            <person name="Marcet-Houben M."/>
            <person name="Poggeler S."/>
            <person name="Stajich J.E."/>
            <person name="Nowrousian M."/>
        </authorList>
    </citation>
    <scope>NUCLEOTIDE SEQUENCE [LARGE SCALE GENOMIC DNA]</scope>
    <source>
        <strain evidence="20">CBS 100304</strain>
        <tissue evidence="19">Vegetative mycelium</tissue>
    </source>
</reference>
<keyword evidence="8" id="KW-0809">Transit peptide</keyword>
<keyword evidence="3" id="KW-0813">Transport</keyword>
<keyword evidence="9 17" id="KW-0249">Electron transport</keyword>
<keyword evidence="10 18" id="KW-1133">Transmembrane helix</keyword>
<dbReference type="GO" id="GO:0046872">
    <property type="term" value="F:metal ion binding"/>
    <property type="evidence" value="ECO:0007669"/>
    <property type="project" value="UniProtKB-UniRule"/>
</dbReference>
<keyword evidence="20" id="KW-1185">Reference proteome</keyword>
<accession>U4LRA1</accession>
<dbReference type="InterPro" id="IPR002680">
    <property type="entry name" value="AOX"/>
</dbReference>
<keyword evidence="11 17" id="KW-0560">Oxidoreductase</keyword>
<evidence type="ECO:0000256" key="9">
    <source>
        <dbReference type="ARBA" id="ARBA00022982"/>
    </source>
</evidence>
<evidence type="ECO:0000256" key="3">
    <source>
        <dbReference type="ARBA" id="ARBA00022448"/>
    </source>
</evidence>
<evidence type="ECO:0000256" key="14">
    <source>
        <dbReference type="ARBA" id="ARBA00023136"/>
    </source>
</evidence>